<sequence length="161" mass="18400">MTQLPRRVIRRRCIVKHPYDRPLHFCATQIFPPVVPLRLSLGSPLATPAKCAMRGNCRAPICARAPCSAQQQKQSPTVASGQDRQSSLHASCDYSERACACRRTPKSAYKLPEKFAAARIDETWLRNDFPATDRRAFLLLDLKRHWSKTNREKKSTRVRKI</sequence>
<organism evidence="1 2">
    <name type="scientific">Lachancea thermotolerans (strain ATCC 56472 / CBS 6340 / NRRL Y-8284)</name>
    <name type="common">Yeast</name>
    <name type="synonym">Kluyveromyces thermotolerans</name>
    <dbReference type="NCBI Taxonomy" id="559295"/>
    <lineage>
        <taxon>Eukaryota</taxon>
        <taxon>Fungi</taxon>
        <taxon>Dikarya</taxon>
        <taxon>Ascomycota</taxon>
        <taxon>Saccharomycotina</taxon>
        <taxon>Saccharomycetes</taxon>
        <taxon>Saccharomycetales</taxon>
        <taxon>Saccharomycetaceae</taxon>
        <taxon>Lachancea</taxon>
    </lineage>
</organism>
<dbReference type="KEGG" id="lth:KLTH0D16830g"/>
<dbReference type="AlphaFoldDB" id="C5DFP5"/>
<evidence type="ECO:0000313" key="2">
    <source>
        <dbReference type="Proteomes" id="UP000002036"/>
    </source>
</evidence>
<accession>C5DFP5</accession>
<dbReference type="InParanoid" id="C5DFP5"/>
<proteinExistence type="predicted"/>
<name>C5DFP5_LACTC</name>
<protein>
    <submittedName>
        <fullName evidence="1">KLTH0D16830p</fullName>
    </submittedName>
</protein>
<reference evidence="1 2" key="1">
    <citation type="journal article" date="2009" name="Genome Res.">
        <title>Comparative genomics of protoploid Saccharomycetaceae.</title>
        <authorList>
            <consortium name="The Genolevures Consortium"/>
            <person name="Souciet J.-L."/>
            <person name="Dujon B."/>
            <person name="Gaillardin C."/>
            <person name="Johnston M."/>
            <person name="Baret P.V."/>
            <person name="Cliften P."/>
            <person name="Sherman D.J."/>
            <person name="Weissenbach J."/>
            <person name="Westhof E."/>
            <person name="Wincker P."/>
            <person name="Jubin C."/>
            <person name="Poulain J."/>
            <person name="Barbe V."/>
            <person name="Segurens B."/>
            <person name="Artiguenave F."/>
            <person name="Anthouard V."/>
            <person name="Vacherie B."/>
            <person name="Val M.-E."/>
            <person name="Fulton R.S."/>
            <person name="Minx P."/>
            <person name="Wilson R."/>
            <person name="Durrens P."/>
            <person name="Jean G."/>
            <person name="Marck C."/>
            <person name="Martin T."/>
            <person name="Nikolski M."/>
            <person name="Rolland T."/>
            <person name="Seret M.-L."/>
            <person name="Casaregola S."/>
            <person name="Despons L."/>
            <person name="Fairhead C."/>
            <person name="Fischer G."/>
            <person name="Lafontaine I."/>
            <person name="Leh V."/>
            <person name="Lemaire M."/>
            <person name="de Montigny J."/>
            <person name="Neuveglise C."/>
            <person name="Thierry A."/>
            <person name="Blanc-Lenfle I."/>
            <person name="Bleykasten C."/>
            <person name="Diffels J."/>
            <person name="Fritsch E."/>
            <person name="Frangeul L."/>
            <person name="Goeffon A."/>
            <person name="Jauniaux N."/>
            <person name="Kachouri-Lafond R."/>
            <person name="Payen C."/>
            <person name="Potier S."/>
            <person name="Pribylova L."/>
            <person name="Ozanne C."/>
            <person name="Richard G.-F."/>
            <person name="Sacerdot C."/>
            <person name="Straub M.-L."/>
            <person name="Talla E."/>
        </authorList>
    </citation>
    <scope>NUCLEOTIDE SEQUENCE [LARGE SCALE GENOMIC DNA]</scope>
    <source>
        <strain evidence="2">ATCC 56472 / CBS 6340 / NRRL Y-8284</strain>
    </source>
</reference>
<dbReference type="Proteomes" id="UP000002036">
    <property type="component" value="Chromosome D"/>
</dbReference>
<gene>
    <name evidence="1" type="ordered locus">KLTH0D16830g</name>
</gene>
<dbReference type="GeneID" id="8295687"/>
<dbReference type="EMBL" id="CU928168">
    <property type="protein sequence ID" value="CAR23000.1"/>
    <property type="molecule type" value="Genomic_DNA"/>
</dbReference>
<dbReference type="RefSeq" id="XP_002553438.1">
    <property type="nucleotide sequence ID" value="XM_002553392.1"/>
</dbReference>
<dbReference type="HOGENOM" id="CLU_1644018_0_0_1"/>
<keyword evidence="2" id="KW-1185">Reference proteome</keyword>
<evidence type="ECO:0000313" key="1">
    <source>
        <dbReference type="EMBL" id="CAR23000.1"/>
    </source>
</evidence>